<dbReference type="PANTHER" id="PTHR11986:SF79">
    <property type="entry name" value="ACETYLORNITHINE AMINOTRANSFERASE, MITOCHONDRIAL"/>
    <property type="match status" value="1"/>
</dbReference>
<comment type="similarity">
    <text evidence="4 10">Belongs to the class-III pyridoxal-phosphate-dependent aminotransferase family.</text>
</comment>
<dbReference type="InterPro" id="IPR015421">
    <property type="entry name" value="PyrdxlP-dep_Trfase_major"/>
</dbReference>
<keyword evidence="9 10" id="KW-0663">Pyridoxal phosphate</keyword>
<keyword evidence="8" id="KW-0808">Transferase</keyword>
<organism evidence="11 12">
    <name type="scientific">Chytriomyces confervae</name>
    <dbReference type="NCBI Taxonomy" id="246404"/>
    <lineage>
        <taxon>Eukaryota</taxon>
        <taxon>Fungi</taxon>
        <taxon>Fungi incertae sedis</taxon>
        <taxon>Chytridiomycota</taxon>
        <taxon>Chytridiomycota incertae sedis</taxon>
        <taxon>Chytridiomycetes</taxon>
        <taxon>Chytridiales</taxon>
        <taxon>Chytriomycetaceae</taxon>
        <taxon>Chytriomyces</taxon>
    </lineage>
</organism>
<dbReference type="GO" id="GO:0030170">
    <property type="term" value="F:pyridoxal phosphate binding"/>
    <property type="evidence" value="ECO:0007669"/>
    <property type="project" value="InterPro"/>
</dbReference>
<evidence type="ECO:0000256" key="1">
    <source>
        <dbReference type="ARBA" id="ARBA00001933"/>
    </source>
</evidence>
<evidence type="ECO:0000313" key="11">
    <source>
        <dbReference type="EMBL" id="TPX69198.1"/>
    </source>
</evidence>
<evidence type="ECO:0000256" key="5">
    <source>
        <dbReference type="ARBA" id="ARBA00012919"/>
    </source>
</evidence>
<dbReference type="InterPro" id="IPR004636">
    <property type="entry name" value="AcOrn/SuccOrn_fam"/>
</dbReference>
<dbReference type="OrthoDB" id="5419315at2759"/>
<dbReference type="STRING" id="246404.A0A507F1D1"/>
<dbReference type="AlphaFoldDB" id="A0A507F1D1"/>
<gene>
    <name evidence="11" type="ORF">CcCBS67573_g06914</name>
</gene>
<dbReference type="InterPro" id="IPR005814">
    <property type="entry name" value="Aminotrans_3"/>
</dbReference>
<dbReference type="SUPFAM" id="SSF53383">
    <property type="entry name" value="PLP-dependent transferases"/>
    <property type="match status" value="1"/>
</dbReference>
<name>A0A507F1D1_9FUNG</name>
<keyword evidence="7" id="KW-0028">Amino-acid biosynthesis</keyword>
<protein>
    <recommendedName>
        <fullName evidence="5">acetylornithine transaminase</fullName>
        <ecNumber evidence="5">2.6.1.11</ecNumber>
    </recommendedName>
</protein>
<dbReference type="PANTHER" id="PTHR11986">
    <property type="entry name" value="AMINOTRANSFERASE CLASS III"/>
    <property type="match status" value="1"/>
</dbReference>
<dbReference type="Proteomes" id="UP000320333">
    <property type="component" value="Unassembled WGS sequence"/>
</dbReference>
<dbReference type="InterPro" id="IPR015424">
    <property type="entry name" value="PyrdxlP-dep_Trfase"/>
</dbReference>
<sequence length="428" mass="46247">MICNSWKRSFSSSVRAKTSNLLGLYPQPPITFTHGTKSTLFDTANKKYLDFNSGIAVNALGHNDPDVVEAIRDQAGKLIHLSNLYRNEYGDKCATMLVNGLVGTDDFRKKWWGEADNCKVFFCNSGTEANEAAIKFARKMARIRNAESPATGILSFSNAFHGRSMGALSATPNLKYQAPFAPLVPGFSTSPYNDIAALDAVDWNSICGVILEPMQGEGGVFPVKPEFLKALRARCDSVGAMLIFDEIQCGVGRSGKMYMHQWGTVCPDILSLAKPLANGLPMGAVVLRETVAKNIKPGDHGTTFGGGPLATRVACVVLEKVGKPEFLKHVETVSALLFERLHALHAKYPSIIKEVRGKGLLVGLELQGGAIASRFVELCLLHGDVLVISAGSNTVRMAPPLVITEDEIKYACSIFDKVAGVLEAEVKK</sequence>
<dbReference type="Gene3D" id="3.40.640.10">
    <property type="entry name" value="Type I PLP-dependent aspartate aminotransferase-like (Major domain)"/>
    <property type="match status" value="1"/>
</dbReference>
<comment type="subcellular location">
    <subcellularLocation>
        <location evidence="2">Mitochondrion</location>
    </subcellularLocation>
</comment>
<evidence type="ECO:0000256" key="8">
    <source>
        <dbReference type="ARBA" id="ARBA00022679"/>
    </source>
</evidence>
<evidence type="ECO:0000313" key="12">
    <source>
        <dbReference type="Proteomes" id="UP000320333"/>
    </source>
</evidence>
<dbReference type="CDD" id="cd00610">
    <property type="entry name" value="OAT_like"/>
    <property type="match status" value="1"/>
</dbReference>
<dbReference type="GO" id="GO:0006526">
    <property type="term" value="P:L-arginine biosynthetic process"/>
    <property type="evidence" value="ECO:0007669"/>
    <property type="project" value="UniProtKB-UniPathway"/>
</dbReference>
<dbReference type="NCBIfam" id="NF002325">
    <property type="entry name" value="PRK01278.1"/>
    <property type="match status" value="1"/>
</dbReference>
<comment type="pathway">
    <text evidence="3">Amino-acid biosynthesis; L-arginine biosynthesis; N(2)-acetyl-L-ornithine from L-glutamate: step 4/4.</text>
</comment>
<dbReference type="PROSITE" id="PS00600">
    <property type="entry name" value="AA_TRANSFER_CLASS_3"/>
    <property type="match status" value="1"/>
</dbReference>
<dbReference type="InterPro" id="IPR050103">
    <property type="entry name" value="Class-III_PLP-dep_AT"/>
</dbReference>
<comment type="cofactor">
    <cofactor evidence="1">
        <name>pyridoxal 5'-phosphate</name>
        <dbReference type="ChEBI" id="CHEBI:597326"/>
    </cofactor>
</comment>
<evidence type="ECO:0000256" key="6">
    <source>
        <dbReference type="ARBA" id="ARBA00022576"/>
    </source>
</evidence>
<dbReference type="GO" id="GO:0042802">
    <property type="term" value="F:identical protein binding"/>
    <property type="evidence" value="ECO:0007669"/>
    <property type="project" value="TreeGrafter"/>
</dbReference>
<evidence type="ECO:0000256" key="10">
    <source>
        <dbReference type="RuleBase" id="RU003560"/>
    </source>
</evidence>
<dbReference type="GO" id="GO:0003992">
    <property type="term" value="F:N2-acetyl-L-ornithine:2-oxoglutarate 5-aminotransferase activity"/>
    <property type="evidence" value="ECO:0007669"/>
    <property type="project" value="UniProtKB-EC"/>
</dbReference>
<dbReference type="EMBL" id="QEAP01000323">
    <property type="protein sequence ID" value="TPX69198.1"/>
    <property type="molecule type" value="Genomic_DNA"/>
</dbReference>
<dbReference type="UniPathway" id="UPA00068">
    <property type="reaction ID" value="UER00109"/>
</dbReference>
<dbReference type="Gene3D" id="3.90.1150.10">
    <property type="entry name" value="Aspartate Aminotransferase, domain 1"/>
    <property type="match status" value="1"/>
</dbReference>
<keyword evidence="12" id="KW-1185">Reference proteome</keyword>
<dbReference type="Pfam" id="PF00202">
    <property type="entry name" value="Aminotran_3"/>
    <property type="match status" value="1"/>
</dbReference>
<dbReference type="InterPro" id="IPR049704">
    <property type="entry name" value="Aminotrans_3_PPA_site"/>
</dbReference>
<evidence type="ECO:0000256" key="2">
    <source>
        <dbReference type="ARBA" id="ARBA00004173"/>
    </source>
</evidence>
<proteinExistence type="inferred from homology"/>
<evidence type="ECO:0000256" key="3">
    <source>
        <dbReference type="ARBA" id="ARBA00005024"/>
    </source>
</evidence>
<evidence type="ECO:0000256" key="7">
    <source>
        <dbReference type="ARBA" id="ARBA00022605"/>
    </source>
</evidence>
<keyword evidence="6" id="KW-0032">Aminotransferase</keyword>
<evidence type="ECO:0000256" key="9">
    <source>
        <dbReference type="ARBA" id="ARBA00022898"/>
    </source>
</evidence>
<evidence type="ECO:0000256" key="4">
    <source>
        <dbReference type="ARBA" id="ARBA00008954"/>
    </source>
</evidence>
<dbReference type="FunFam" id="3.40.640.10:FF:000004">
    <property type="entry name" value="Acetylornithine aminotransferase"/>
    <property type="match status" value="1"/>
</dbReference>
<reference evidence="11 12" key="1">
    <citation type="journal article" date="2019" name="Sci. Rep.">
        <title>Comparative genomics of chytrid fungi reveal insights into the obligate biotrophic and pathogenic lifestyle of Synchytrium endobioticum.</title>
        <authorList>
            <person name="van de Vossenberg B.T.L.H."/>
            <person name="Warris S."/>
            <person name="Nguyen H.D.T."/>
            <person name="van Gent-Pelzer M.P.E."/>
            <person name="Joly D.L."/>
            <person name="van de Geest H.C."/>
            <person name="Bonants P.J.M."/>
            <person name="Smith D.S."/>
            <person name="Levesque C.A."/>
            <person name="van der Lee T.A.J."/>
        </authorList>
    </citation>
    <scope>NUCLEOTIDE SEQUENCE [LARGE SCALE GENOMIC DNA]</scope>
    <source>
        <strain evidence="11 12">CBS 675.73</strain>
    </source>
</reference>
<dbReference type="EC" id="2.6.1.11" evidence="5"/>
<accession>A0A507F1D1</accession>
<comment type="caution">
    <text evidence="11">The sequence shown here is derived from an EMBL/GenBank/DDBJ whole genome shotgun (WGS) entry which is preliminary data.</text>
</comment>
<dbReference type="GO" id="GO:0005759">
    <property type="term" value="C:mitochondrial matrix"/>
    <property type="evidence" value="ECO:0007669"/>
    <property type="project" value="TreeGrafter"/>
</dbReference>
<dbReference type="NCBIfam" id="TIGR00707">
    <property type="entry name" value="argD"/>
    <property type="match status" value="1"/>
</dbReference>
<dbReference type="PIRSF" id="PIRSF000521">
    <property type="entry name" value="Transaminase_4ab_Lys_Orn"/>
    <property type="match status" value="1"/>
</dbReference>
<dbReference type="InterPro" id="IPR015422">
    <property type="entry name" value="PyrdxlP-dep_Trfase_small"/>
</dbReference>